<comment type="caution">
    <text evidence="3">The sequence shown here is derived from an EMBL/GenBank/DDBJ whole genome shotgun (WGS) entry which is preliminary data.</text>
</comment>
<dbReference type="Pfam" id="PF13527">
    <property type="entry name" value="Acetyltransf_9"/>
    <property type="match status" value="1"/>
</dbReference>
<evidence type="ECO:0000313" key="3">
    <source>
        <dbReference type="EMBL" id="KAG0321221.1"/>
    </source>
</evidence>
<dbReference type="InterPro" id="IPR016181">
    <property type="entry name" value="Acyl_CoA_acyltransferase"/>
</dbReference>
<dbReference type="OrthoDB" id="2020070at2759"/>
<name>A0A9P6RJ13_9FUNG</name>
<dbReference type="SUPFAM" id="SSF55729">
    <property type="entry name" value="Acyl-CoA N-acyltransferases (Nat)"/>
    <property type="match status" value="1"/>
</dbReference>
<gene>
    <name evidence="3" type="ORF">BGZ97_011835</name>
</gene>
<accession>A0A9P6RJ13</accession>
<protein>
    <recommendedName>
        <fullName evidence="2">LYC1 C-terminal domain-containing protein</fullName>
    </recommendedName>
</protein>
<keyword evidence="4" id="KW-1185">Reference proteome</keyword>
<organism evidence="3 4">
    <name type="scientific">Linnemannia gamsii</name>
    <dbReference type="NCBI Taxonomy" id="64522"/>
    <lineage>
        <taxon>Eukaryota</taxon>
        <taxon>Fungi</taxon>
        <taxon>Fungi incertae sedis</taxon>
        <taxon>Mucoromycota</taxon>
        <taxon>Mortierellomycotina</taxon>
        <taxon>Mortierellomycetes</taxon>
        <taxon>Mortierellales</taxon>
        <taxon>Mortierellaceae</taxon>
        <taxon>Linnemannia</taxon>
    </lineage>
</organism>
<proteinExistence type="predicted"/>
<dbReference type="PANTHER" id="PTHR34815:SF2">
    <property type="entry name" value="N-ACETYLTRANSFERASE DOMAIN-CONTAINING PROTEIN"/>
    <property type="match status" value="1"/>
</dbReference>
<dbReference type="AlphaFoldDB" id="A0A9P6RJ13"/>
<sequence length="443" mass="49238">MTEATNTPTVTATATTTTTKPIRGPAPYALTDLQLVPTTVPKIIQKTWTNNMEEWAKGVPEDQYHARERHLASTAFSSEGRLVTWVLVPKPGTDATEAYKAGRSGAGGVGGAFAEDSVEEENLERILGALETYERPGLVARTEGDEEEGVKDVSTMSIASVYVPSKYRHHGYGHLMMKLLWEEMESRKIAFTFLYSDLGPDFYGDFGWTPRTCTQILIPSTFILPTPPSARTRGSVKSVALDPIATDAELQELIDQDARLVRQDLETRLAAAKANTDTKIKTIVAVTPEVRAIQWLHARSHFNASVIFAKNFPDPSKIQSDLKYGVRVPGTLNQFVLWHHDFTDDNLFILRWRLDPSSSSSPEPEDSDAIALAFAQAAKDEAKKWNLSKIVFWNGDAELAQLLGLKVETRKDSIPSLGLLNTAYPGHRSDELEWVLNQKYSWC</sequence>
<feature type="region of interest" description="Disordered" evidence="1">
    <location>
        <begin position="1"/>
        <end position="25"/>
    </location>
</feature>
<evidence type="ECO:0000259" key="2">
    <source>
        <dbReference type="Pfam" id="PF22998"/>
    </source>
</evidence>
<feature type="compositionally biased region" description="Low complexity" evidence="1">
    <location>
        <begin position="1"/>
        <end position="19"/>
    </location>
</feature>
<dbReference type="EMBL" id="JAAAIN010000071">
    <property type="protein sequence ID" value="KAG0321221.1"/>
    <property type="molecule type" value="Genomic_DNA"/>
</dbReference>
<evidence type="ECO:0000256" key="1">
    <source>
        <dbReference type="SAM" id="MobiDB-lite"/>
    </source>
</evidence>
<feature type="domain" description="LYC1 C-terminal" evidence="2">
    <location>
        <begin position="229"/>
        <end position="443"/>
    </location>
</feature>
<dbReference type="InterPro" id="IPR053013">
    <property type="entry name" value="LAT"/>
</dbReference>
<reference evidence="3" key="1">
    <citation type="journal article" date="2020" name="Fungal Divers.">
        <title>Resolving the Mortierellaceae phylogeny through synthesis of multi-gene phylogenetics and phylogenomics.</title>
        <authorList>
            <person name="Vandepol N."/>
            <person name="Liber J."/>
            <person name="Desiro A."/>
            <person name="Na H."/>
            <person name="Kennedy M."/>
            <person name="Barry K."/>
            <person name="Grigoriev I.V."/>
            <person name="Miller A.N."/>
            <person name="O'Donnell K."/>
            <person name="Stajich J.E."/>
            <person name="Bonito G."/>
        </authorList>
    </citation>
    <scope>NUCLEOTIDE SEQUENCE</scope>
    <source>
        <strain evidence="3">NVP60</strain>
    </source>
</reference>
<dbReference type="Gene3D" id="3.40.630.30">
    <property type="match status" value="1"/>
</dbReference>
<evidence type="ECO:0000313" key="4">
    <source>
        <dbReference type="Proteomes" id="UP000823405"/>
    </source>
</evidence>
<dbReference type="Proteomes" id="UP000823405">
    <property type="component" value="Unassembled WGS sequence"/>
</dbReference>
<dbReference type="Pfam" id="PF22998">
    <property type="entry name" value="GNAT_LYC1-like"/>
    <property type="match status" value="1"/>
</dbReference>
<dbReference type="PANTHER" id="PTHR34815">
    <property type="entry name" value="LYSINE ACETYLTRANSFERASE"/>
    <property type="match status" value="1"/>
</dbReference>
<dbReference type="InterPro" id="IPR055100">
    <property type="entry name" value="GNAT_LYC1-like"/>
</dbReference>